<organism evidence="1 2">
    <name type="scientific">Brevundimonas viscosa</name>
    <dbReference type="NCBI Taxonomy" id="871741"/>
    <lineage>
        <taxon>Bacteria</taxon>
        <taxon>Pseudomonadati</taxon>
        <taxon>Pseudomonadota</taxon>
        <taxon>Alphaproteobacteria</taxon>
        <taxon>Caulobacterales</taxon>
        <taxon>Caulobacteraceae</taxon>
        <taxon>Brevundimonas</taxon>
    </lineage>
</organism>
<accession>A0A1I6RZB8</accession>
<proteinExistence type="predicted"/>
<dbReference type="EMBL" id="FOZV01000004">
    <property type="protein sequence ID" value="SFS70041.1"/>
    <property type="molecule type" value="Genomic_DNA"/>
</dbReference>
<reference evidence="2" key="1">
    <citation type="submission" date="2016-10" db="EMBL/GenBank/DDBJ databases">
        <authorList>
            <person name="Varghese N."/>
            <person name="Submissions S."/>
        </authorList>
    </citation>
    <scope>NUCLEOTIDE SEQUENCE [LARGE SCALE GENOMIC DNA]</scope>
    <source>
        <strain evidence="2">CGMCC 1.10683</strain>
    </source>
</reference>
<evidence type="ECO:0000313" key="2">
    <source>
        <dbReference type="Proteomes" id="UP000198788"/>
    </source>
</evidence>
<gene>
    <name evidence="1" type="ORF">SAMN05192570_2032</name>
</gene>
<dbReference type="Proteomes" id="UP000198788">
    <property type="component" value="Unassembled WGS sequence"/>
</dbReference>
<sequence>MTEAWTYESAAAFWRRTRSNPEPAWADFEAAERRLLDHAPRTAEEAAQVLAVLVDQGADRRSDGRDVEAVSRVRRFLLQLARLEAAAAGSLRDVA</sequence>
<evidence type="ECO:0000313" key="1">
    <source>
        <dbReference type="EMBL" id="SFS70041.1"/>
    </source>
</evidence>
<keyword evidence="2" id="KW-1185">Reference proteome</keyword>
<dbReference type="AlphaFoldDB" id="A0A1I6RZB8"/>
<dbReference type="RefSeq" id="WP_092309897.1">
    <property type="nucleotide sequence ID" value="NZ_FOZV01000004.1"/>
</dbReference>
<name>A0A1I6RZB8_9CAUL</name>
<dbReference type="STRING" id="871741.SAMN05192570_2032"/>
<protein>
    <submittedName>
        <fullName evidence="1">Uncharacterized protein</fullName>
    </submittedName>
</protein>